<accession>A0A7J0EIG2</accession>
<dbReference type="OrthoDB" id="742048at2759"/>
<keyword evidence="2" id="KW-1185">Reference proteome</keyword>
<protein>
    <submittedName>
        <fullName evidence="1">Uncharacterized protein</fullName>
    </submittedName>
</protein>
<sequence>MMFVQIFKGHRCQLRSGLAICARNHPTSRTYSARIPTIAQFRELPKVMTHINNIREKLRDIIPRSVKDFPLKKPEDILLRQLLLVGKEALKWSLLALFVFSSVSDVIYCISKNKELMIPFGLFVGYGVTNFLMETSQELFPTTEVCCFIVLYYAVVESKDTLFCRKEACRGIFWALGAFSLLLR</sequence>
<dbReference type="PANTHER" id="PTHR36000:SF3">
    <property type="entry name" value="EMBRYO DEFECTIVE 1273"/>
    <property type="match status" value="1"/>
</dbReference>
<gene>
    <name evidence="1" type="ORF">Acr_04g0007240</name>
</gene>
<proteinExistence type="predicted"/>
<organism evidence="1 2">
    <name type="scientific">Actinidia rufa</name>
    <dbReference type="NCBI Taxonomy" id="165716"/>
    <lineage>
        <taxon>Eukaryota</taxon>
        <taxon>Viridiplantae</taxon>
        <taxon>Streptophyta</taxon>
        <taxon>Embryophyta</taxon>
        <taxon>Tracheophyta</taxon>
        <taxon>Spermatophyta</taxon>
        <taxon>Magnoliopsida</taxon>
        <taxon>eudicotyledons</taxon>
        <taxon>Gunneridae</taxon>
        <taxon>Pentapetalae</taxon>
        <taxon>asterids</taxon>
        <taxon>Ericales</taxon>
        <taxon>Actinidiaceae</taxon>
        <taxon>Actinidia</taxon>
    </lineage>
</organism>
<dbReference type="Proteomes" id="UP000585474">
    <property type="component" value="Unassembled WGS sequence"/>
</dbReference>
<evidence type="ECO:0000313" key="2">
    <source>
        <dbReference type="Proteomes" id="UP000585474"/>
    </source>
</evidence>
<comment type="caution">
    <text evidence="1">The sequence shown here is derived from an EMBL/GenBank/DDBJ whole genome shotgun (WGS) entry which is preliminary data.</text>
</comment>
<name>A0A7J0EIG2_9ERIC</name>
<dbReference type="PANTHER" id="PTHR36000">
    <property type="entry name" value="DEFECTIVE 1273 PROTEIN, PUTATIVE-RELATED"/>
    <property type="match status" value="1"/>
</dbReference>
<dbReference type="AlphaFoldDB" id="A0A7J0EIG2"/>
<evidence type="ECO:0000313" key="1">
    <source>
        <dbReference type="EMBL" id="GFY85986.1"/>
    </source>
</evidence>
<dbReference type="EMBL" id="BJWL01000004">
    <property type="protein sequence ID" value="GFY85986.1"/>
    <property type="molecule type" value="Genomic_DNA"/>
</dbReference>
<reference evidence="1 2" key="1">
    <citation type="submission" date="2019-07" db="EMBL/GenBank/DDBJ databases">
        <title>De Novo Assembly of kiwifruit Actinidia rufa.</title>
        <authorList>
            <person name="Sugita-Konishi S."/>
            <person name="Sato K."/>
            <person name="Mori E."/>
            <person name="Abe Y."/>
            <person name="Kisaki G."/>
            <person name="Hamano K."/>
            <person name="Suezawa K."/>
            <person name="Otani M."/>
            <person name="Fukuda T."/>
            <person name="Manabe T."/>
            <person name="Gomi K."/>
            <person name="Tabuchi M."/>
            <person name="Akimitsu K."/>
            <person name="Kataoka I."/>
        </authorList>
    </citation>
    <scope>NUCLEOTIDE SEQUENCE [LARGE SCALE GENOMIC DNA]</scope>
    <source>
        <strain evidence="2">cv. Fuchu</strain>
    </source>
</reference>